<dbReference type="Pfam" id="PF00531">
    <property type="entry name" value="Death"/>
    <property type="match status" value="1"/>
</dbReference>
<protein>
    <recommendedName>
        <fullName evidence="1">Death domain-containing protein</fullName>
    </recommendedName>
</protein>
<dbReference type="OrthoDB" id="676979at2759"/>
<accession>A0A1X7SMG3</accession>
<dbReference type="GO" id="GO:0007165">
    <property type="term" value="P:signal transduction"/>
    <property type="evidence" value="ECO:0007669"/>
    <property type="project" value="InterPro"/>
</dbReference>
<dbReference type="CDD" id="cd01670">
    <property type="entry name" value="Death"/>
    <property type="match status" value="1"/>
</dbReference>
<dbReference type="Gene3D" id="1.10.533.10">
    <property type="entry name" value="Death Domain, Fas"/>
    <property type="match status" value="1"/>
</dbReference>
<evidence type="ECO:0000313" key="2">
    <source>
        <dbReference type="EnsemblMetazoa" id="Aqu2.1.03260_001"/>
    </source>
</evidence>
<dbReference type="PROSITE" id="PS50017">
    <property type="entry name" value="DEATH_DOMAIN"/>
    <property type="match status" value="1"/>
</dbReference>
<dbReference type="InterPro" id="IPR011029">
    <property type="entry name" value="DEATH-like_dom_sf"/>
</dbReference>
<dbReference type="EnsemblMetazoa" id="Aqu2.1.03260_001">
    <property type="protein sequence ID" value="Aqu2.1.03260_001"/>
    <property type="gene ID" value="Aqu2.1.03260"/>
</dbReference>
<name>A0A1X7SMG3_AMPQE</name>
<feature type="domain" description="Death" evidence="1">
    <location>
        <begin position="107"/>
        <end position="164"/>
    </location>
</feature>
<sequence>MKVITESSKREVDKSTPIPAFDCPEIEGMPVPAFVCPKTEGCYCIIIDPKNESSYCACNKSAADITGQESYWDWFINSKVFHTCLDPTHLHEILRSLKEAMFDPTHWQALGSALGLLYNSLDVIANKARDDEVCLRMMLQKWLEKGDNASEATWYSLVKALKDICVDQKAVAEKIRCKLQNTITE</sequence>
<dbReference type="InterPro" id="IPR000488">
    <property type="entry name" value="Death_dom"/>
</dbReference>
<dbReference type="AlphaFoldDB" id="A0A1X7SMG3"/>
<organism evidence="2">
    <name type="scientific">Amphimedon queenslandica</name>
    <name type="common">Sponge</name>
    <dbReference type="NCBI Taxonomy" id="400682"/>
    <lineage>
        <taxon>Eukaryota</taxon>
        <taxon>Metazoa</taxon>
        <taxon>Porifera</taxon>
        <taxon>Demospongiae</taxon>
        <taxon>Heteroscleromorpha</taxon>
        <taxon>Haplosclerida</taxon>
        <taxon>Niphatidae</taxon>
        <taxon>Amphimedon</taxon>
    </lineage>
</organism>
<evidence type="ECO:0000259" key="1">
    <source>
        <dbReference type="PROSITE" id="PS50017"/>
    </source>
</evidence>
<proteinExistence type="predicted"/>
<reference evidence="2" key="1">
    <citation type="submission" date="2017-05" db="UniProtKB">
        <authorList>
            <consortium name="EnsemblMetazoa"/>
        </authorList>
    </citation>
    <scope>IDENTIFICATION</scope>
</reference>
<dbReference type="SUPFAM" id="SSF47986">
    <property type="entry name" value="DEATH domain"/>
    <property type="match status" value="1"/>
</dbReference>
<dbReference type="InParanoid" id="A0A1X7SMG3"/>